<feature type="compositionally biased region" description="Basic and acidic residues" evidence="5">
    <location>
        <begin position="179"/>
        <end position="193"/>
    </location>
</feature>
<dbReference type="AlphaFoldDB" id="A0A1L9RTG5"/>
<reference evidence="7" key="1">
    <citation type="journal article" date="2017" name="Genome Biol.">
        <title>Comparative genomics reveals high biological diversity and specific adaptations in the industrially and medically important fungal genus Aspergillus.</title>
        <authorList>
            <person name="de Vries R.P."/>
            <person name="Riley R."/>
            <person name="Wiebenga A."/>
            <person name="Aguilar-Osorio G."/>
            <person name="Amillis S."/>
            <person name="Uchima C.A."/>
            <person name="Anderluh G."/>
            <person name="Asadollahi M."/>
            <person name="Askin M."/>
            <person name="Barry K."/>
            <person name="Battaglia E."/>
            <person name="Bayram O."/>
            <person name="Benocci T."/>
            <person name="Braus-Stromeyer S.A."/>
            <person name="Caldana C."/>
            <person name="Canovas D."/>
            <person name="Cerqueira G.C."/>
            <person name="Chen F."/>
            <person name="Chen W."/>
            <person name="Choi C."/>
            <person name="Clum A."/>
            <person name="Dos Santos R.A."/>
            <person name="Damasio A.R."/>
            <person name="Diallinas G."/>
            <person name="Emri T."/>
            <person name="Fekete E."/>
            <person name="Flipphi M."/>
            <person name="Freyberg S."/>
            <person name="Gallo A."/>
            <person name="Gournas C."/>
            <person name="Habgood R."/>
            <person name="Hainaut M."/>
            <person name="Harispe M.L."/>
            <person name="Henrissat B."/>
            <person name="Hilden K.S."/>
            <person name="Hope R."/>
            <person name="Hossain A."/>
            <person name="Karabika E."/>
            <person name="Karaffa L."/>
            <person name="Karanyi Z."/>
            <person name="Krasevec N."/>
            <person name="Kuo A."/>
            <person name="Kusch H."/>
            <person name="LaButti K."/>
            <person name="Lagendijk E.L."/>
            <person name="Lapidus A."/>
            <person name="Levasseur A."/>
            <person name="Lindquist E."/>
            <person name="Lipzen A."/>
            <person name="Logrieco A.F."/>
            <person name="MacCabe A."/>
            <person name="Maekelae M.R."/>
            <person name="Malavazi I."/>
            <person name="Melin P."/>
            <person name="Meyer V."/>
            <person name="Mielnichuk N."/>
            <person name="Miskei M."/>
            <person name="Molnar A.P."/>
            <person name="Mule G."/>
            <person name="Ngan C.Y."/>
            <person name="Orejas M."/>
            <person name="Orosz E."/>
            <person name="Ouedraogo J.P."/>
            <person name="Overkamp K.M."/>
            <person name="Park H.-S."/>
            <person name="Perrone G."/>
            <person name="Piumi F."/>
            <person name="Punt P.J."/>
            <person name="Ram A.F."/>
            <person name="Ramon A."/>
            <person name="Rauscher S."/>
            <person name="Record E."/>
            <person name="Riano-Pachon D.M."/>
            <person name="Robert V."/>
            <person name="Roehrig J."/>
            <person name="Ruller R."/>
            <person name="Salamov A."/>
            <person name="Salih N.S."/>
            <person name="Samson R.A."/>
            <person name="Sandor E."/>
            <person name="Sanguinetti M."/>
            <person name="Schuetze T."/>
            <person name="Sepcic K."/>
            <person name="Shelest E."/>
            <person name="Sherlock G."/>
            <person name="Sophianopoulou V."/>
            <person name="Squina F.M."/>
            <person name="Sun H."/>
            <person name="Susca A."/>
            <person name="Todd R.B."/>
            <person name="Tsang A."/>
            <person name="Unkles S.E."/>
            <person name="van de Wiele N."/>
            <person name="van Rossen-Uffink D."/>
            <person name="Oliveira J.V."/>
            <person name="Vesth T.C."/>
            <person name="Visser J."/>
            <person name="Yu J.-H."/>
            <person name="Zhou M."/>
            <person name="Andersen M.R."/>
            <person name="Archer D.B."/>
            <person name="Baker S.E."/>
            <person name="Benoit I."/>
            <person name="Brakhage A.A."/>
            <person name="Braus G.H."/>
            <person name="Fischer R."/>
            <person name="Frisvad J.C."/>
            <person name="Goldman G.H."/>
            <person name="Houbraken J."/>
            <person name="Oakley B."/>
            <person name="Pocsi I."/>
            <person name="Scazzocchio C."/>
            <person name="Seiboth B."/>
            <person name="vanKuyk P.A."/>
            <person name="Wortman J."/>
            <person name="Dyer P.S."/>
            <person name="Grigoriev I.V."/>
        </authorList>
    </citation>
    <scope>NUCLEOTIDE SEQUENCE [LARGE SCALE GENOMIC DNA]</scope>
    <source>
        <strain evidence="7">DTO 134E9</strain>
    </source>
</reference>
<evidence type="ECO:0000256" key="4">
    <source>
        <dbReference type="ARBA" id="ARBA00038402"/>
    </source>
</evidence>
<dbReference type="GO" id="GO:0046872">
    <property type="term" value="F:metal ion binding"/>
    <property type="evidence" value="ECO:0007669"/>
    <property type="project" value="UniProtKB-KW"/>
</dbReference>
<feature type="compositionally biased region" description="Polar residues" evidence="5">
    <location>
        <begin position="79"/>
        <end position="88"/>
    </location>
</feature>
<evidence type="ECO:0000256" key="1">
    <source>
        <dbReference type="ARBA" id="ARBA00022694"/>
    </source>
</evidence>
<evidence type="ECO:0000313" key="7">
    <source>
        <dbReference type="Proteomes" id="UP000184383"/>
    </source>
</evidence>
<evidence type="ECO:0000313" key="6">
    <source>
        <dbReference type="EMBL" id="OJJ38215.1"/>
    </source>
</evidence>
<proteinExistence type="inferred from homology"/>
<dbReference type="GO" id="GO:0008033">
    <property type="term" value="P:tRNA processing"/>
    <property type="evidence" value="ECO:0007669"/>
    <property type="project" value="UniProtKB-KW"/>
</dbReference>
<keyword evidence="7" id="KW-1185">Reference proteome</keyword>
<protein>
    <recommendedName>
        <fullName evidence="8">Rpr2-domain-containing protein</fullName>
    </recommendedName>
</protein>
<evidence type="ECO:0000256" key="2">
    <source>
        <dbReference type="ARBA" id="ARBA00022723"/>
    </source>
</evidence>
<gene>
    <name evidence="6" type="ORF">ASPWEDRAFT_314624</name>
</gene>
<dbReference type="RefSeq" id="XP_040691891.1">
    <property type="nucleotide sequence ID" value="XM_040833550.1"/>
</dbReference>
<dbReference type="PANTHER" id="PTHR14742:SF0">
    <property type="entry name" value="RIBONUCLEASE P PROTEIN SUBUNIT P21"/>
    <property type="match status" value="1"/>
</dbReference>
<dbReference type="InterPro" id="IPR007175">
    <property type="entry name" value="Rpr2/Snm1/Rpp21"/>
</dbReference>
<feature type="region of interest" description="Disordered" evidence="5">
    <location>
        <begin position="165"/>
        <end position="193"/>
    </location>
</feature>
<accession>A0A1L9RTG5</accession>
<dbReference type="STRING" id="1073089.A0A1L9RTG5"/>
<organism evidence="6 7">
    <name type="scientific">Aspergillus wentii DTO 134E9</name>
    <dbReference type="NCBI Taxonomy" id="1073089"/>
    <lineage>
        <taxon>Eukaryota</taxon>
        <taxon>Fungi</taxon>
        <taxon>Dikarya</taxon>
        <taxon>Ascomycota</taxon>
        <taxon>Pezizomycotina</taxon>
        <taxon>Eurotiomycetes</taxon>
        <taxon>Eurotiomycetidae</taxon>
        <taxon>Eurotiales</taxon>
        <taxon>Aspergillaceae</taxon>
        <taxon>Aspergillus</taxon>
        <taxon>Aspergillus subgen. Cremei</taxon>
    </lineage>
</organism>
<dbReference type="Pfam" id="PF04032">
    <property type="entry name" value="Rpr2"/>
    <property type="match status" value="1"/>
</dbReference>
<keyword evidence="2" id="KW-0479">Metal-binding</keyword>
<evidence type="ECO:0008006" key="8">
    <source>
        <dbReference type="Google" id="ProtNLM"/>
    </source>
</evidence>
<feature type="compositionally biased region" description="Polar residues" evidence="5">
    <location>
        <begin position="34"/>
        <end position="62"/>
    </location>
</feature>
<name>A0A1L9RTG5_ASPWE</name>
<dbReference type="Proteomes" id="UP000184383">
    <property type="component" value="Unassembled WGS sequence"/>
</dbReference>
<dbReference type="GeneID" id="63749398"/>
<dbReference type="GO" id="GO:0005655">
    <property type="term" value="C:nucleolar ribonuclease P complex"/>
    <property type="evidence" value="ECO:0007669"/>
    <property type="project" value="TreeGrafter"/>
</dbReference>
<keyword evidence="1" id="KW-0819">tRNA processing</keyword>
<feature type="region of interest" description="Disordered" evidence="5">
    <location>
        <begin position="34"/>
        <end position="92"/>
    </location>
</feature>
<dbReference type="Gene3D" id="6.20.50.20">
    <property type="match status" value="1"/>
</dbReference>
<dbReference type="PANTHER" id="PTHR14742">
    <property type="entry name" value="RIBONUCLEASE P SUBUNIT P21"/>
    <property type="match status" value="1"/>
</dbReference>
<sequence length="193" mass="21791">MAKNKGKKGSAGGVNSHLRARLSYLHNAANYLQSATKSKQSEQSVDQNTSDGNNNSAPNVTRTVPHIVMPRISSEETQDTVNQTATSKHSPHLSRVFISQMRGVSLKSQLRLPIEVKRSYCKRCDTLLIPEVSCTQETRNASRGRKKPWADVRVVRCTTCGTEKRFPQTEKRSKRLPQRQKEKQQEEQRTAET</sequence>
<dbReference type="VEuPathDB" id="FungiDB:ASPWEDRAFT_314624"/>
<comment type="similarity">
    <text evidence="4">Belongs to the eukaryotic/archaeal RNase P protein component 4 family.</text>
</comment>
<evidence type="ECO:0000256" key="5">
    <source>
        <dbReference type="SAM" id="MobiDB-lite"/>
    </source>
</evidence>
<keyword evidence="3" id="KW-0862">Zinc</keyword>
<dbReference type="OrthoDB" id="128536at2759"/>
<dbReference type="EMBL" id="KV878210">
    <property type="protein sequence ID" value="OJJ38215.1"/>
    <property type="molecule type" value="Genomic_DNA"/>
</dbReference>
<evidence type="ECO:0000256" key="3">
    <source>
        <dbReference type="ARBA" id="ARBA00022833"/>
    </source>
</evidence>